<dbReference type="PRINTS" id="PR00019">
    <property type="entry name" value="LEURICHRPT"/>
</dbReference>
<comment type="caution">
    <text evidence="13">The sequence shown here is derived from an EMBL/GenBank/DDBJ whole genome shotgun (WGS) entry which is preliminary data.</text>
</comment>
<evidence type="ECO:0000256" key="7">
    <source>
        <dbReference type="ARBA" id="ARBA00022737"/>
    </source>
</evidence>
<keyword evidence="7" id="KW-0677">Repeat</keyword>
<dbReference type="AlphaFoldDB" id="A0ABD3KJH9"/>
<keyword evidence="8 12" id="KW-1133">Transmembrane helix</keyword>
<dbReference type="EMBL" id="JBJKBG010000005">
    <property type="protein sequence ID" value="KAL3739960.1"/>
    <property type="molecule type" value="Genomic_DNA"/>
</dbReference>
<evidence type="ECO:0000256" key="1">
    <source>
        <dbReference type="ARBA" id="ARBA00004251"/>
    </source>
</evidence>
<dbReference type="Gene3D" id="3.80.10.10">
    <property type="entry name" value="Ribonuclease Inhibitor"/>
    <property type="match status" value="3"/>
</dbReference>
<keyword evidence="3" id="KW-1003">Cell membrane</keyword>
<evidence type="ECO:0000256" key="2">
    <source>
        <dbReference type="ARBA" id="ARBA00009592"/>
    </source>
</evidence>
<dbReference type="GO" id="GO:0005886">
    <property type="term" value="C:plasma membrane"/>
    <property type="evidence" value="ECO:0007669"/>
    <property type="project" value="UniProtKB-SubCell"/>
</dbReference>
<keyword evidence="5 12" id="KW-0812">Transmembrane</keyword>
<dbReference type="InterPro" id="IPR051502">
    <property type="entry name" value="RLP_Defense_Trigger"/>
</dbReference>
<proteinExistence type="inferred from homology"/>
<dbReference type="InterPro" id="IPR001611">
    <property type="entry name" value="Leu-rich_rpt"/>
</dbReference>
<feature type="transmembrane region" description="Helical" evidence="12">
    <location>
        <begin position="689"/>
        <end position="715"/>
    </location>
</feature>
<evidence type="ECO:0000313" key="14">
    <source>
        <dbReference type="Proteomes" id="UP001634007"/>
    </source>
</evidence>
<evidence type="ECO:0000256" key="12">
    <source>
        <dbReference type="SAM" id="Phobius"/>
    </source>
</evidence>
<evidence type="ECO:0000313" key="13">
    <source>
        <dbReference type="EMBL" id="KAL3739960.1"/>
    </source>
</evidence>
<keyword evidence="9 12" id="KW-0472">Membrane</keyword>
<dbReference type="InterPro" id="IPR032675">
    <property type="entry name" value="LRR_dom_sf"/>
</dbReference>
<keyword evidence="11" id="KW-0325">Glycoprotein</keyword>
<dbReference type="SMART" id="SM00369">
    <property type="entry name" value="LRR_TYP"/>
    <property type="match status" value="6"/>
</dbReference>
<dbReference type="FunFam" id="3.80.10.10:FF:000041">
    <property type="entry name" value="LRR receptor-like serine/threonine-protein kinase ERECTA"/>
    <property type="match status" value="1"/>
</dbReference>
<gene>
    <name evidence="13" type="ORF">ACJRO7_021267</name>
</gene>
<evidence type="ECO:0000256" key="9">
    <source>
        <dbReference type="ARBA" id="ARBA00023136"/>
    </source>
</evidence>
<dbReference type="Pfam" id="PF00560">
    <property type="entry name" value="LRR_1"/>
    <property type="match status" value="9"/>
</dbReference>
<dbReference type="FunFam" id="3.80.10.10:FF:000095">
    <property type="entry name" value="LRR receptor-like serine/threonine-protein kinase GSO1"/>
    <property type="match status" value="1"/>
</dbReference>
<dbReference type="Pfam" id="PF13855">
    <property type="entry name" value="LRR_8"/>
    <property type="match status" value="1"/>
</dbReference>
<dbReference type="FunFam" id="3.80.10.10:FF:000111">
    <property type="entry name" value="LRR receptor-like serine/threonine-protein kinase ERECTA"/>
    <property type="match status" value="1"/>
</dbReference>
<keyword evidence="10" id="KW-0675">Receptor</keyword>
<accession>A0ABD3KJH9</accession>
<evidence type="ECO:0000256" key="8">
    <source>
        <dbReference type="ARBA" id="ARBA00022989"/>
    </source>
</evidence>
<organism evidence="13 14">
    <name type="scientific">Eucalyptus globulus</name>
    <name type="common">Tasmanian blue gum</name>
    <dbReference type="NCBI Taxonomy" id="34317"/>
    <lineage>
        <taxon>Eukaryota</taxon>
        <taxon>Viridiplantae</taxon>
        <taxon>Streptophyta</taxon>
        <taxon>Embryophyta</taxon>
        <taxon>Tracheophyta</taxon>
        <taxon>Spermatophyta</taxon>
        <taxon>Magnoliopsida</taxon>
        <taxon>eudicotyledons</taxon>
        <taxon>Gunneridae</taxon>
        <taxon>Pentapetalae</taxon>
        <taxon>rosids</taxon>
        <taxon>malvids</taxon>
        <taxon>Myrtales</taxon>
        <taxon>Myrtaceae</taxon>
        <taxon>Myrtoideae</taxon>
        <taxon>Eucalypteae</taxon>
        <taxon>Eucalyptus</taxon>
    </lineage>
</organism>
<sequence length="733" mass="82274">MILIVTMSTSTGLCRLRKLEELDISDNGFGGPLPSCLCNMTSLRALDVRNNNFSGAIPPSLLSNLKSLEYIVFSGDAFEGSLSLASLANNSNLAVFHLIDNHNRLEVNIEKPTWFPSFQLKMFGLSNCMLNKDANGMILGFLKEQHDLTSVQLRHNGMRGNFPNWLLVKNVNLARLDLTGNNFSGAFDLPSNLILDSMGWFDVSANVIEGELPPWIGSILPSLTYLNLSNNLLKGRIPPSMGFMKLLQILDLSNNGFSGEIPETLAKDCVSLSTLKLSSNKLEGQMLPRYTNLRMLFFLYLDNNCFTGDISPGFLNCSNLSVLDVSNNFLSGTLPNWLGDQLLSGLMLSGNLLRGPLLCSSPMFERLDLSNNNLGPDIPPCAKFRFLKYLHLANDKLVGHFPEFLYEASVIVTLDLRYNALSGEIPRWIGSLRNLKVLLLQGNNFEGSIPLDVCLLTNMSMLDLSNNNLFGKIPSCLKDLTFGEYGTSTRYFSRRWVEFWELHNYKVRFNFTYWYNEGDIFGNMDVLEEVNFMTKRRLESYKGNILKLISGMDLSQNNFTGFILPEVGYLSKLLALNLSHNHLTGPIPDTLSNLKNVERLDLSYNSLIGPIPPQLLELYALADFSVANNNLSGRTPNQKYQFGTFSEASYEGNPFLCGPPLKICNGSSLEPRTLPSFNHTREDDSWTEAFLWTFVGSYVVAFLGVVLFLCINSYYRYVLFELVHKLIPSFPKF</sequence>
<evidence type="ECO:0000256" key="4">
    <source>
        <dbReference type="ARBA" id="ARBA00022614"/>
    </source>
</evidence>
<reference evidence="13 14" key="1">
    <citation type="submission" date="2024-11" db="EMBL/GenBank/DDBJ databases">
        <title>Chromosome-level genome assembly of Eucalyptus globulus Labill. provides insights into its genome evolution.</title>
        <authorList>
            <person name="Li X."/>
        </authorList>
    </citation>
    <scope>NUCLEOTIDE SEQUENCE [LARGE SCALE GENOMIC DNA]</scope>
    <source>
        <strain evidence="13">CL2024</strain>
        <tissue evidence="13">Fresh tender leaves</tissue>
    </source>
</reference>
<dbReference type="PANTHER" id="PTHR48062">
    <property type="entry name" value="RECEPTOR-LIKE PROTEIN 14"/>
    <property type="match status" value="1"/>
</dbReference>
<dbReference type="Proteomes" id="UP001634007">
    <property type="component" value="Unassembled WGS sequence"/>
</dbReference>
<evidence type="ECO:0000256" key="3">
    <source>
        <dbReference type="ARBA" id="ARBA00022475"/>
    </source>
</evidence>
<dbReference type="SUPFAM" id="SSF52058">
    <property type="entry name" value="L domain-like"/>
    <property type="match status" value="2"/>
</dbReference>
<comment type="subcellular location">
    <subcellularLocation>
        <location evidence="1">Cell membrane</location>
        <topology evidence="1">Single-pass type I membrane protein</topology>
    </subcellularLocation>
</comment>
<evidence type="ECO:0000256" key="5">
    <source>
        <dbReference type="ARBA" id="ARBA00022692"/>
    </source>
</evidence>
<keyword evidence="4" id="KW-0433">Leucine-rich repeat</keyword>
<evidence type="ECO:0000256" key="10">
    <source>
        <dbReference type="ARBA" id="ARBA00023170"/>
    </source>
</evidence>
<keyword evidence="14" id="KW-1185">Reference proteome</keyword>
<protein>
    <submittedName>
        <fullName evidence="13">Uncharacterized protein</fullName>
    </submittedName>
</protein>
<comment type="similarity">
    <text evidence="2">Belongs to the RLP family.</text>
</comment>
<evidence type="ECO:0000256" key="6">
    <source>
        <dbReference type="ARBA" id="ARBA00022729"/>
    </source>
</evidence>
<keyword evidence="6" id="KW-0732">Signal</keyword>
<name>A0ABD3KJH9_EUCGL</name>
<dbReference type="InterPro" id="IPR003591">
    <property type="entry name" value="Leu-rich_rpt_typical-subtyp"/>
</dbReference>
<evidence type="ECO:0000256" key="11">
    <source>
        <dbReference type="ARBA" id="ARBA00023180"/>
    </source>
</evidence>
<dbReference type="PANTHER" id="PTHR48062:SF21">
    <property type="entry name" value="RECEPTOR-LIKE PROTEIN 12"/>
    <property type="match status" value="1"/>
</dbReference>